<gene>
    <name evidence="8" type="primary">FT1_2</name>
    <name evidence="8" type="ORF">CFP56_001527</name>
</gene>
<evidence type="ECO:0000256" key="7">
    <source>
        <dbReference type="RuleBase" id="RU367004"/>
    </source>
</evidence>
<evidence type="ECO:0000256" key="1">
    <source>
        <dbReference type="ARBA" id="ARBA00010481"/>
    </source>
</evidence>
<comment type="caution">
    <text evidence="8">The sequence shown here is derived from an EMBL/GenBank/DDBJ whole genome shotgun (WGS) entry which is preliminary data.</text>
</comment>
<comment type="function">
    <text evidence="7">May be involved in cell wall biosynthesis.</text>
</comment>
<evidence type="ECO:0000313" key="9">
    <source>
        <dbReference type="Proteomes" id="UP000237347"/>
    </source>
</evidence>
<dbReference type="PANTHER" id="PTHR31889:SF2">
    <property type="entry name" value="FUCOSYLTRANSFERASE 3"/>
    <property type="match status" value="1"/>
</dbReference>
<evidence type="ECO:0000256" key="5">
    <source>
        <dbReference type="ARBA" id="ARBA00023180"/>
    </source>
</evidence>
<dbReference type="Pfam" id="PF03254">
    <property type="entry name" value="XG_FTase"/>
    <property type="match status" value="2"/>
</dbReference>
<dbReference type="GO" id="GO:0032580">
    <property type="term" value="C:Golgi cisterna membrane"/>
    <property type="evidence" value="ECO:0007669"/>
    <property type="project" value="UniProtKB-SubCell"/>
</dbReference>
<comment type="similarity">
    <text evidence="1 7">Belongs to the glycosyltransferase 37 family.</text>
</comment>
<dbReference type="PANTHER" id="PTHR31889">
    <property type="entry name" value="FUCOSYLTRANSFERASE 2-RELATED"/>
    <property type="match status" value="1"/>
</dbReference>
<accession>A0AAW0LGR4</accession>
<keyword evidence="3 7" id="KW-0808">Transferase</keyword>
<dbReference type="GO" id="GO:0042546">
    <property type="term" value="P:cell wall biogenesis"/>
    <property type="evidence" value="ECO:0007669"/>
    <property type="project" value="InterPro"/>
</dbReference>
<proteinExistence type="inferred from homology"/>
<protein>
    <recommendedName>
        <fullName evidence="7">Fucosyltransferase</fullName>
        <ecNumber evidence="7">2.4.1.-</ecNumber>
    </recommendedName>
</protein>
<dbReference type="AlphaFoldDB" id="A0AAW0LGR4"/>
<reference evidence="8 9" key="1">
    <citation type="journal article" date="2018" name="Sci. Data">
        <title>The draft genome sequence of cork oak.</title>
        <authorList>
            <person name="Ramos A.M."/>
            <person name="Usie A."/>
            <person name="Barbosa P."/>
            <person name="Barros P.M."/>
            <person name="Capote T."/>
            <person name="Chaves I."/>
            <person name="Simoes F."/>
            <person name="Abreu I."/>
            <person name="Carrasquinho I."/>
            <person name="Faro C."/>
            <person name="Guimaraes J.B."/>
            <person name="Mendonca D."/>
            <person name="Nobrega F."/>
            <person name="Rodrigues L."/>
            <person name="Saibo N.J.M."/>
            <person name="Varela M.C."/>
            <person name="Egas C."/>
            <person name="Matos J."/>
            <person name="Miguel C.M."/>
            <person name="Oliveira M.M."/>
            <person name="Ricardo C.P."/>
            <person name="Goncalves S."/>
        </authorList>
    </citation>
    <scope>NUCLEOTIDE SEQUENCE [LARGE SCALE GENOMIC DNA]</scope>
    <source>
        <strain evidence="9">cv. HL8</strain>
    </source>
</reference>
<name>A0AAW0LGR4_QUESU</name>
<evidence type="ECO:0000256" key="6">
    <source>
        <dbReference type="ARBA" id="ARBA00023316"/>
    </source>
</evidence>
<dbReference type="InterPro" id="IPR004938">
    <property type="entry name" value="XG_FTase"/>
</dbReference>
<dbReference type="Proteomes" id="UP000237347">
    <property type="component" value="Unassembled WGS sequence"/>
</dbReference>
<evidence type="ECO:0000256" key="4">
    <source>
        <dbReference type="ARBA" id="ARBA00023034"/>
    </source>
</evidence>
<organism evidence="8 9">
    <name type="scientific">Quercus suber</name>
    <name type="common">Cork oak</name>
    <dbReference type="NCBI Taxonomy" id="58331"/>
    <lineage>
        <taxon>Eukaryota</taxon>
        <taxon>Viridiplantae</taxon>
        <taxon>Streptophyta</taxon>
        <taxon>Embryophyta</taxon>
        <taxon>Tracheophyta</taxon>
        <taxon>Spermatophyta</taxon>
        <taxon>Magnoliopsida</taxon>
        <taxon>eudicotyledons</taxon>
        <taxon>Gunneridae</taxon>
        <taxon>Pentapetalae</taxon>
        <taxon>rosids</taxon>
        <taxon>fabids</taxon>
        <taxon>Fagales</taxon>
        <taxon>Fagaceae</taxon>
        <taxon>Quercus</taxon>
    </lineage>
</organism>
<dbReference type="Gene3D" id="3.40.50.11340">
    <property type="match status" value="1"/>
</dbReference>
<keyword evidence="9" id="KW-1185">Reference proteome</keyword>
<evidence type="ECO:0000256" key="3">
    <source>
        <dbReference type="ARBA" id="ARBA00022679"/>
    </source>
</evidence>
<keyword evidence="2 7" id="KW-0328">Glycosyltransferase</keyword>
<dbReference type="GO" id="GO:0008107">
    <property type="term" value="F:galactoside 2-alpha-L-fucosyltransferase activity"/>
    <property type="evidence" value="ECO:0007669"/>
    <property type="project" value="InterPro"/>
</dbReference>
<comment type="subcellular location">
    <subcellularLocation>
        <location evidence="7">Golgi apparatus</location>
        <location evidence="7">Golgi stack membrane</location>
        <topology evidence="7">Single-pass type II membrane protein</topology>
    </subcellularLocation>
</comment>
<dbReference type="EMBL" id="PKMF04000104">
    <property type="protein sequence ID" value="KAK7850129.1"/>
    <property type="molecule type" value="Genomic_DNA"/>
</dbReference>
<dbReference type="GO" id="GO:0009969">
    <property type="term" value="P:xyloglucan biosynthetic process"/>
    <property type="evidence" value="ECO:0007669"/>
    <property type="project" value="TreeGrafter"/>
</dbReference>
<keyword evidence="4 7" id="KW-0333">Golgi apparatus</keyword>
<sequence>MVPSSEDVSSQFTEMPKDKLLGGLLASGFDKGSCLSSGLGNRILTLTSTFLYALLTNRALLVDQGMDMADLFYEPFPEKSWFLPVDFPLKETFKILNRKRTIVTQSEKGNLKAILKTSLSSGYFENVRNMYWEYPTVNGDVVEVFQQS</sequence>
<evidence type="ECO:0000256" key="2">
    <source>
        <dbReference type="ARBA" id="ARBA00022676"/>
    </source>
</evidence>
<dbReference type="EC" id="2.4.1.-" evidence="7"/>
<dbReference type="GO" id="GO:0071555">
    <property type="term" value="P:cell wall organization"/>
    <property type="evidence" value="ECO:0007669"/>
    <property type="project" value="UniProtKB-UniRule"/>
</dbReference>
<evidence type="ECO:0000313" key="8">
    <source>
        <dbReference type="EMBL" id="KAK7850129.1"/>
    </source>
</evidence>
<keyword evidence="6 7" id="KW-0961">Cell wall biogenesis/degradation</keyword>
<keyword evidence="5" id="KW-0325">Glycoprotein</keyword>